<dbReference type="Gene3D" id="3.40.50.1820">
    <property type="entry name" value="alpha/beta hydrolase"/>
    <property type="match status" value="1"/>
</dbReference>
<dbReference type="InterPro" id="IPR050266">
    <property type="entry name" value="AB_hydrolase_sf"/>
</dbReference>
<keyword evidence="3" id="KW-1185">Reference proteome</keyword>
<dbReference type="PANTHER" id="PTHR43798">
    <property type="entry name" value="MONOACYLGLYCEROL LIPASE"/>
    <property type="match status" value="1"/>
</dbReference>
<feature type="domain" description="AB hydrolase-1" evidence="1">
    <location>
        <begin position="17"/>
        <end position="251"/>
    </location>
</feature>
<dbReference type="OrthoDB" id="6117067at2"/>
<protein>
    <submittedName>
        <fullName evidence="2">Pimeloyl-ACP methyl ester carboxylesterase</fullName>
    </submittedName>
</protein>
<name>A0A1I5R0S6_9PSED</name>
<accession>A0A1I5R0S6</accession>
<dbReference type="SUPFAM" id="SSF53474">
    <property type="entry name" value="alpha/beta-Hydrolases"/>
    <property type="match status" value="1"/>
</dbReference>
<dbReference type="GO" id="GO:0016020">
    <property type="term" value="C:membrane"/>
    <property type="evidence" value="ECO:0007669"/>
    <property type="project" value="TreeGrafter"/>
</dbReference>
<evidence type="ECO:0000259" key="1">
    <source>
        <dbReference type="Pfam" id="PF00561"/>
    </source>
</evidence>
<dbReference type="InterPro" id="IPR000073">
    <property type="entry name" value="AB_hydrolase_1"/>
</dbReference>
<reference evidence="3" key="1">
    <citation type="submission" date="2016-10" db="EMBL/GenBank/DDBJ databases">
        <authorList>
            <person name="Varghese N."/>
            <person name="Submissions S."/>
        </authorList>
    </citation>
    <scope>NUCLEOTIDE SEQUENCE [LARGE SCALE GENOMIC DNA]</scope>
    <source>
        <strain evidence="3">DSM 17834</strain>
    </source>
</reference>
<dbReference type="InterPro" id="IPR029058">
    <property type="entry name" value="AB_hydrolase_fold"/>
</dbReference>
<dbReference type="STRING" id="289003.SAMN05216190_1127"/>
<proteinExistence type="predicted"/>
<evidence type="ECO:0000313" key="3">
    <source>
        <dbReference type="Proteomes" id="UP000198784"/>
    </source>
</evidence>
<dbReference type="EMBL" id="FOWX01000012">
    <property type="protein sequence ID" value="SFP51957.1"/>
    <property type="molecule type" value="Genomic_DNA"/>
</dbReference>
<dbReference type="AlphaFoldDB" id="A0A1I5R0S6"/>
<dbReference type="RefSeq" id="WP_090500732.1">
    <property type="nucleotide sequence ID" value="NZ_FOWX01000012.1"/>
</dbReference>
<dbReference type="PRINTS" id="PR00111">
    <property type="entry name" value="ABHYDROLASE"/>
</dbReference>
<gene>
    <name evidence="2" type="ORF">SAMN05216190_1127</name>
</gene>
<sequence length="265" mass="28123">MQPAMPFFREAGAGPGVVCLHSNASTSSQWRALLELLAPRFHVLAADSLGAGRSPAWPGERAVALRDEVALLEPLFARAGEPFALVGHSYGAAVALIAALSQPRRVRALALYEPTLFALLDAESPPPNAADGIRSTVAIAAAALEAGNPQGAAECFIDYWMGAGSWARMPESRQGPITTSIGNVRSWAGALLNEPTPLTAFAELDIPVLYMLGQDSPASSLGVARLLTRTLPRVEMVEFAGVGHMGPITHPQRVNETILRFLERV</sequence>
<evidence type="ECO:0000313" key="2">
    <source>
        <dbReference type="EMBL" id="SFP51957.1"/>
    </source>
</evidence>
<organism evidence="2 3">
    <name type="scientific">Pseudomonas borbori</name>
    <dbReference type="NCBI Taxonomy" id="289003"/>
    <lineage>
        <taxon>Bacteria</taxon>
        <taxon>Pseudomonadati</taxon>
        <taxon>Pseudomonadota</taxon>
        <taxon>Gammaproteobacteria</taxon>
        <taxon>Pseudomonadales</taxon>
        <taxon>Pseudomonadaceae</taxon>
        <taxon>Pseudomonas</taxon>
    </lineage>
</organism>
<dbReference type="PANTHER" id="PTHR43798:SF33">
    <property type="entry name" value="HYDROLASE, PUTATIVE (AFU_ORTHOLOGUE AFUA_2G14860)-RELATED"/>
    <property type="match status" value="1"/>
</dbReference>
<dbReference type="Proteomes" id="UP000198784">
    <property type="component" value="Unassembled WGS sequence"/>
</dbReference>
<dbReference type="Pfam" id="PF00561">
    <property type="entry name" value="Abhydrolase_1"/>
    <property type="match status" value="1"/>
</dbReference>